<organism evidence="2">
    <name type="scientific">Acetithermum autotrophicum</name>
    <dbReference type="NCBI Taxonomy" id="1446466"/>
    <lineage>
        <taxon>Bacteria</taxon>
        <taxon>Candidatus Bipolaricaulota</taxon>
        <taxon>Candidatus Acetithermum</taxon>
    </lineage>
</organism>
<dbReference type="Gene3D" id="3.40.720.10">
    <property type="entry name" value="Alkaline Phosphatase, subunit A"/>
    <property type="match status" value="2"/>
</dbReference>
<feature type="signal peptide" evidence="1">
    <location>
        <begin position="1"/>
        <end position="18"/>
    </location>
</feature>
<dbReference type="InterPro" id="IPR002591">
    <property type="entry name" value="Phosphodiest/P_Trfase"/>
</dbReference>
<feature type="chain" id="PRO_5003597821" evidence="1">
    <location>
        <begin position="19"/>
        <end position="322"/>
    </location>
</feature>
<reference evidence="2" key="2">
    <citation type="journal article" date="2012" name="PLoS ONE">
        <title>A Deeply Branching Thermophilic Bacterium with an Ancient Acetyl-CoA Pathway Dominates a Subsurface Ecosystem.</title>
        <authorList>
            <person name="Takami H."/>
            <person name="Noguchi H."/>
            <person name="Takaki Y."/>
            <person name="Uchiyama I."/>
            <person name="Toyoda A."/>
            <person name="Nishi S."/>
            <person name="Chee G.-J."/>
            <person name="Arai W."/>
            <person name="Nunoura T."/>
            <person name="Itoh T."/>
            <person name="Hattori M."/>
            <person name="Takai K."/>
        </authorList>
    </citation>
    <scope>NUCLEOTIDE SEQUENCE</scope>
</reference>
<reference evidence="2" key="1">
    <citation type="journal article" date="2005" name="Environ. Microbiol.">
        <title>Genetic and functional properties of uncultivated thermophilic crenarchaeotes from a subsurface gold mine as revealed by analysis of genome fragments.</title>
        <authorList>
            <person name="Nunoura T."/>
            <person name="Hirayama H."/>
            <person name="Takami H."/>
            <person name="Oida H."/>
            <person name="Nishi S."/>
            <person name="Shimamura S."/>
            <person name="Suzuki Y."/>
            <person name="Inagaki F."/>
            <person name="Takai K."/>
            <person name="Nealson K.H."/>
            <person name="Horikoshi K."/>
        </authorList>
    </citation>
    <scope>NUCLEOTIDE SEQUENCE</scope>
</reference>
<dbReference type="Pfam" id="PF01663">
    <property type="entry name" value="Phosphodiest"/>
    <property type="match status" value="1"/>
</dbReference>
<name>H5SSJ4_ACEAU</name>
<dbReference type="PANTHER" id="PTHR10151:SF120">
    <property type="entry name" value="BIS(5'-ADENOSYL)-TRIPHOSPHATASE"/>
    <property type="match status" value="1"/>
</dbReference>
<sequence length="322" mass="36082">MSLEFFLFLLFVALGSWGAPPQAPPVPPPPPTPPTTVPQLPPKVSRHFTVKDYFVFVIVVDGLRPDALQRAQTPNLDRLWQSGLYSWTAQTVMPSTTLPAIASLLSGVPPERHHILWNHWAPELGRITVPTIFEIAQSQKISTVAFVSKRKLEHLFSPETPLFVLNSDARHLIVEAIEYISEHRPRLVFLHLSDVDDAGHRYGWMTIRQLQAVARVDEALGLLLHNLEDLNILNNSVIIVTADHGGHGRIHGTDDPRDMTIPWILWTPDIEIGRELMQPIRIYDTAATVLAALGLVIPSDWLGVPVLEAFPEATLQTLQKHY</sequence>
<dbReference type="CDD" id="cd16018">
    <property type="entry name" value="Enpp"/>
    <property type="match status" value="1"/>
</dbReference>
<evidence type="ECO:0000313" key="2">
    <source>
        <dbReference type="EMBL" id="BAL59130.1"/>
    </source>
</evidence>
<keyword evidence="1" id="KW-0732">Signal</keyword>
<dbReference type="GO" id="GO:0016787">
    <property type="term" value="F:hydrolase activity"/>
    <property type="evidence" value="ECO:0007669"/>
    <property type="project" value="UniProtKB-ARBA"/>
</dbReference>
<gene>
    <name evidence="2" type="ORF">HGMM_OP3C285</name>
</gene>
<accession>H5SSJ4</accession>
<dbReference type="AlphaFoldDB" id="H5SSJ4"/>
<evidence type="ECO:0000256" key="1">
    <source>
        <dbReference type="SAM" id="SignalP"/>
    </source>
</evidence>
<protein>
    <submittedName>
        <fullName evidence="2">Type I phosphodiesterase/nucleotide pyrophosphatase</fullName>
    </submittedName>
</protein>
<dbReference type="InterPro" id="IPR017850">
    <property type="entry name" value="Alkaline_phosphatase_core_sf"/>
</dbReference>
<dbReference type="SUPFAM" id="SSF53649">
    <property type="entry name" value="Alkaline phosphatase-like"/>
    <property type="match status" value="1"/>
</dbReference>
<dbReference type="PANTHER" id="PTHR10151">
    <property type="entry name" value="ECTONUCLEOTIDE PYROPHOSPHATASE/PHOSPHODIESTERASE"/>
    <property type="match status" value="1"/>
</dbReference>
<proteinExistence type="predicted"/>
<dbReference type="EMBL" id="AP011802">
    <property type="protein sequence ID" value="BAL59130.1"/>
    <property type="molecule type" value="Genomic_DNA"/>
</dbReference>